<feature type="coiled-coil region" evidence="1">
    <location>
        <begin position="217"/>
        <end position="244"/>
    </location>
</feature>
<name>A0A813FPA9_POLGL</name>
<dbReference type="Proteomes" id="UP000654075">
    <property type="component" value="Unassembled WGS sequence"/>
</dbReference>
<feature type="region of interest" description="Disordered" evidence="2">
    <location>
        <begin position="433"/>
        <end position="497"/>
    </location>
</feature>
<sequence>AQKQLAVALRTGEDAAISDDVTAQVIKELRQWEKDGEITGNWKSLGSDQTLSKEEYAEVMRELNEECDGLRQKIEKADRRTKAEEEQLLEQNTGQATRRKSFIASAGDLEHISFRVQEAVREVDMNMDDAWGPDRFCNLFLFNKSVEQNYMDELESCNEENEKLEGHINDFEELQQFACKTIPELDFSAERLLTISRSSIQSLERSVGKNPPDLSQKDQMMHDLKEVSAEMDRQQEEEHVLKMRTMKEEQAKFKEMIADREKEIELIGKGFEREAEKTEDLKICFEKVLDLRAKLTEKFKQTGQPEPTEEKAKLELLKVSNAELEVQVQDAEKYLIEVRRRVTGYTMAVQEARSAASVVLRTMEWESSSEGGSEGDDNYDIVRYAAIARHRRQSGEAAHRARQGPKRRSIAFGDQDNVEEVVYKEDVAERRKGKLKTKKNIALKSDDAEPSRSGTHKLQKALTRGMTRSNLKEKMEKSTREAGPESDVSLDSPPMERKGRRLMTAAASLLSMASGSKSTPRASSIGAGGKLAAAARALSGSSSGAGKLATAAGALMPQSSASAAVRKFQSFAKSASREPEDPADSPSIDEIQGHESLADIAAAARRIAAAAKVGKAARLFASKMEKYSKSLVEATGAEQAVADELLQQRAVVELKASHKRRASQEVEVDDLQGAISPAVSLQGAVSGRPRKGRSVGFVPPSSSPSQPPVPDEKVTKRMSVAILLESLGQGSEPTSTDSWSVMARKSQSIHRYSLSLSSDWFC</sequence>
<feature type="coiled-coil region" evidence="1">
    <location>
        <begin position="147"/>
        <end position="174"/>
    </location>
</feature>
<dbReference type="EMBL" id="CAJNNV010025757">
    <property type="protein sequence ID" value="CAE8615952.1"/>
    <property type="molecule type" value="Genomic_DNA"/>
</dbReference>
<evidence type="ECO:0000256" key="1">
    <source>
        <dbReference type="SAM" id="Coils"/>
    </source>
</evidence>
<accession>A0A813FPA9</accession>
<comment type="caution">
    <text evidence="3">The sequence shown here is derived from an EMBL/GenBank/DDBJ whole genome shotgun (WGS) entry which is preliminary data.</text>
</comment>
<feature type="region of interest" description="Disordered" evidence="2">
    <location>
        <begin position="682"/>
        <end position="713"/>
    </location>
</feature>
<feature type="non-terminal residue" evidence="3">
    <location>
        <position position="1"/>
    </location>
</feature>
<proteinExistence type="predicted"/>
<evidence type="ECO:0000313" key="3">
    <source>
        <dbReference type="EMBL" id="CAE8615952.1"/>
    </source>
</evidence>
<evidence type="ECO:0000313" key="4">
    <source>
        <dbReference type="Proteomes" id="UP000654075"/>
    </source>
</evidence>
<gene>
    <name evidence="3" type="ORF">PGLA1383_LOCUS33658</name>
</gene>
<reference evidence="3" key="1">
    <citation type="submission" date="2021-02" db="EMBL/GenBank/DDBJ databases">
        <authorList>
            <person name="Dougan E. K."/>
            <person name="Rhodes N."/>
            <person name="Thang M."/>
            <person name="Chan C."/>
        </authorList>
    </citation>
    <scope>NUCLEOTIDE SEQUENCE</scope>
</reference>
<feature type="region of interest" description="Disordered" evidence="2">
    <location>
        <begin position="392"/>
        <end position="411"/>
    </location>
</feature>
<evidence type="ECO:0000256" key="2">
    <source>
        <dbReference type="SAM" id="MobiDB-lite"/>
    </source>
</evidence>
<keyword evidence="1" id="KW-0175">Coiled coil</keyword>
<feature type="coiled-coil region" evidence="1">
    <location>
        <begin position="314"/>
        <end position="341"/>
    </location>
</feature>
<organism evidence="3 4">
    <name type="scientific">Polarella glacialis</name>
    <name type="common">Dinoflagellate</name>
    <dbReference type="NCBI Taxonomy" id="89957"/>
    <lineage>
        <taxon>Eukaryota</taxon>
        <taxon>Sar</taxon>
        <taxon>Alveolata</taxon>
        <taxon>Dinophyceae</taxon>
        <taxon>Suessiales</taxon>
        <taxon>Suessiaceae</taxon>
        <taxon>Polarella</taxon>
    </lineage>
</organism>
<feature type="compositionally biased region" description="Basic and acidic residues" evidence="2">
    <location>
        <begin position="470"/>
        <end position="483"/>
    </location>
</feature>
<feature type="compositionally biased region" description="Basic residues" evidence="2">
    <location>
        <begin position="400"/>
        <end position="409"/>
    </location>
</feature>
<feature type="coiled-coil region" evidence="1">
    <location>
        <begin position="53"/>
        <end position="87"/>
    </location>
</feature>
<dbReference type="AlphaFoldDB" id="A0A813FPA9"/>
<protein>
    <submittedName>
        <fullName evidence="3">Uncharacterized protein</fullName>
    </submittedName>
</protein>
<keyword evidence="4" id="KW-1185">Reference proteome</keyword>